<gene>
    <name evidence="19" type="primary">cobS</name>
    <name evidence="20" type="ORF">K1W69_04275</name>
</gene>
<evidence type="ECO:0000256" key="7">
    <source>
        <dbReference type="ARBA" id="ARBA00022475"/>
    </source>
</evidence>
<proteinExistence type="inferred from homology"/>
<keyword evidence="11 19" id="KW-0460">Magnesium</keyword>
<comment type="function">
    <text evidence="14 19">Joins adenosylcobinamide-GDP and alpha-ribazole to generate adenosylcobalamin (Ado-cobalamin). Also synthesizes adenosylcobalamin 5'-phosphate from adenosylcobinamide-GDP and alpha-ribazole 5'-phosphate.</text>
</comment>
<keyword evidence="10 19" id="KW-0812">Transmembrane</keyword>
<keyword evidence="21" id="KW-1185">Reference proteome</keyword>
<evidence type="ECO:0000256" key="12">
    <source>
        <dbReference type="ARBA" id="ARBA00022989"/>
    </source>
</evidence>
<feature type="transmembrane region" description="Helical" evidence="19">
    <location>
        <begin position="38"/>
        <end position="58"/>
    </location>
</feature>
<evidence type="ECO:0000256" key="13">
    <source>
        <dbReference type="ARBA" id="ARBA00023136"/>
    </source>
</evidence>
<accession>A0AAE3D054</accession>
<keyword evidence="13 19" id="KW-0472">Membrane</keyword>
<feature type="transmembrane region" description="Helical" evidence="19">
    <location>
        <begin position="194"/>
        <end position="221"/>
    </location>
</feature>
<evidence type="ECO:0000256" key="5">
    <source>
        <dbReference type="ARBA" id="ARBA00013200"/>
    </source>
</evidence>
<comment type="cofactor">
    <cofactor evidence="1 19">
        <name>Mg(2+)</name>
        <dbReference type="ChEBI" id="CHEBI:18420"/>
    </cofactor>
</comment>
<protein>
    <recommendedName>
        <fullName evidence="6 19">Adenosylcobinamide-GDP ribazoletransferase</fullName>
        <ecNumber evidence="5 19">2.7.8.26</ecNumber>
    </recommendedName>
    <alternativeName>
        <fullName evidence="16 19">Cobalamin synthase</fullName>
    </alternativeName>
    <alternativeName>
        <fullName evidence="15 19">Cobalamin-5'-phosphate synthase</fullName>
    </alternativeName>
</protein>
<keyword evidence="8 19" id="KW-0169">Cobalamin biosynthesis</keyword>
<evidence type="ECO:0000256" key="15">
    <source>
        <dbReference type="ARBA" id="ARBA00032605"/>
    </source>
</evidence>
<dbReference type="InterPro" id="IPR003805">
    <property type="entry name" value="CobS"/>
</dbReference>
<evidence type="ECO:0000256" key="9">
    <source>
        <dbReference type="ARBA" id="ARBA00022679"/>
    </source>
</evidence>
<keyword evidence="12 19" id="KW-1133">Transmembrane helix</keyword>
<evidence type="ECO:0000256" key="16">
    <source>
        <dbReference type="ARBA" id="ARBA00032853"/>
    </source>
</evidence>
<evidence type="ECO:0000256" key="19">
    <source>
        <dbReference type="HAMAP-Rule" id="MF_00719"/>
    </source>
</evidence>
<feature type="transmembrane region" description="Helical" evidence="19">
    <location>
        <begin position="65"/>
        <end position="83"/>
    </location>
</feature>
<comment type="catalytic activity">
    <reaction evidence="18 19">
        <text>alpha-ribazole 5'-phosphate + adenosylcob(III)inamide-GDP = adenosylcob(III)alamin 5'-phosphate + GMP + H(+)</text>
        <dbReference type="Rhea" id="RHEA:23560"/>
        <dbReference type="ChEBI" id="CHEBI:15378"/>
        <dbReference type="ChEBI" id="CHEBI:57918"/>
        <dbReference type="ChEBI" id="CHEBI:58115"/>
        <dbReference type="ChEBI" id="CHEBI:60487"/>
        <dbReference type="ChEBI" id="CHEBI:60493"/>
        <dbReference type="EC" id="2.7.8.26"/>
    </reaction>
</comment>
<dbReference type="GO" id="GO:0005886">
    <property type="term" value="C:plasma membrane"/>
    <property type="evidence" value="ECO:0007669"/>
    <property type="project" value="UniProtKB-SubCell"/>
</dbReference>
<dbReference type="HAMAP" id="MF_00719">
    <property type="entry name" value="CobS"/>
    <property type="match status" value="1"/>
</dbReference>
<evidence type="ECO:0000313" key="21">
    <source>
        <dbReference type="Proteomes" id="UP001196509"/>
    </source>
</evidence>
<evidence type="ECO:0000256" key="11">
    <source>
        <dbReference type="ARBA" id="ARBA00022842"/>
    </source>
</evidence>
<dbReference type="PANTHER" id="PTHR34148:SF1">
    <property type="entry name" value="ADENOSYLCOBINAMIDE-GDP RIBAZOLETRANSFERASE"/>
    <property type="match status" value="1"/>
</dbReference>
<dbReference type="EMBL" id="JAICBX010000001">
    <property type="protein sequence ID" value="MBW8636396.1"/>
    <property type="molecule type" value="Genomic_DNA"/>
</dbReference>
<evidence type="ECO:0000256" key="17">
    <source>
        <dbReference type="ARBA" id="ARBA00048623"/>
    </source>
</evidence>
<sequence>MNELVLDTARAVGFLSRLPVPARYFEDSDGRMDRTCRAFAFAGLIIAFPAALLATLLLSLGVDPLLTAAAAITALVILTGALHEDGLADCADGLGGGRDKQQTLDIMKDSRIGAYGTIALVLSLLLRVAGLAAIAGSLSPTAFALAVLATASISRAAMVWHWGALSPARSDGVAVGAGEPTTASVRFALATGGAIGVVLVWLVAGVLAVIVAGAATAAMTWSFTAFVRSRIAGHTGDTIGAAQQLAEIAVLFGLALCL</sequence>
<dbReference type="RefSeq" id="WP_220227084.1">
    <property type="nucleotide sequence ID" value="NZ_JAICBX010000001.1"/>
</dbReference>
<dbReference type="GO" id="GO:0051073">
    <property type="term" value="F:adenosylcobinamide-GDP ribazoletransferase activity"/>
    <property type="evidence" value="ECO:0007669"/>
    <property type="project" value="UniProtKB-UniRule"/>
</dbReference>
<evidence type="ECO:0000313" key="20">
    <source>
        <dbReference type="EMBL" id="MBW8636396.1"/>
    </source>
</evidence>
<evidence type="ECO:0000256" key="10">
    <source>
        <dbReference type="ARBA" id="ARBA00022692"/>
    </source>
</evidence>
<comment type="similarity">
    <text evidence="4 19">Belongs to the CobS family.</text>
</comment>
<evidence type="ECO:0000256" key="2">
    <source>
        <dbReference type="ARBA" id="ARBA00004651"/>
    </source>
</evidence>
<evidence type="ECO:0000256" key="1">
    <source>
        <dbReference type="ARBA" id="ARBA00001946"/>
    </source>
</evidence>
<dbReference type="PANTHER" id="PTHR34148">
    <property type="entry name" value="ADENOSYLCOBINAMIDE-GDP RIBAZOLETRANSFERASE"/>
    <property type="match status" value="1"/>
</dbReference>
<dbReference type="Pfam" id="PF02654">
    <property type="entry name" value="CobS"/>
    <property type="match status" value="1"/>
</dbReference>
<reference evidence="20" key="1">
    <citation type="submission" date="2021-08" db="EMBL/GenBank/DDBJ databases">
        <title>Hoeflea bacterium WL0058 sp. nov., isolated from the sediment.</title>
        <authorList>
            <person name="Wang L."/>
            <person name="Zhang D."/>
        </authorList>
    </citation>
    <scope>NUCLEOTIDE SEQUENCE</scope>
    <source>
        <strain evidence="20">WL0058</strain>
    </source>
</reference>
<comment type="caution">
    <text evidence="20">The sequence shown here is derived from an EMBL/GenBank/DDBJ whole genome shotgun (WGS) entry which is preliminary data.</text>
</comment>
<comment type="catalytic activity">
    <reaction evidence="17 19">
        <text>alpha-ribazole + adenosylcob(III)inamide-GDP = adenosylcob(III)alamin + GMP + H(+)</text>
        <dbReference type="Rhea" id="RHEA:16049"/>
        <dbReference type="ChEBI" id="CHEBI:10329"/>
        <dbReference type="ChEBI" id="CHEBI:15378"/>
        <dbReference type="ChEBI" id="CHEBI:18408"/>
        <dbReference type="ChEBI" id="CHEBI:58115"/>
        <dbReference type="ChEBI" id="CHEBI:60487"/>
        <dbReference type="EC" id="2.7.8.26"/>
    </reaction>
</comment>
<dbReference type="GO" id="GO:0008818">
    <property type="term" value="F:cobalamin 5'-phosphate synthase activity"/>
    <property type="evidence" value="ECO:0007669"/>
    <property type="project" value="UniProtKB-UniRule"/>
</dbReference>
<feature type="transmembrane region" description="Helical" evidence="19">
    <location>
        <begin position="112"/>
        <end position="135"/>
    </location>
</feature>
<keyword evidence="9 19" id="KW-0808">Transferase</keyword>
<evidence type="ECO:0000256" key="18">
    <source>
        <dbReference type="ARBA" id="ARBA00049504"/>
    </source>
</evidence>
<organism evidence="20 21">
    <name type="scientific">Flavimaribacter sediminis</name>
    <dbReference type="NCBI Taxonomy" id="2865987"/>
    <lineage>
        <taxon>Bacteria</taxon>
        <taxon>Pseudomonadati</taxon>
        <taxon>Pseudomonadota</taxon>
        <taxon>Alphaproteobacteria</taxon>
        <taxon>Hyphomicrobiales</taxon>
        <taxon>Rhizobiaceae</taxon>
        <taxon>Flavimaribacter</taxon>
    </lineage>
</organism>
<name>A0AAE3D054_9HYPH</name>
<dbReference type="GO" id="GO:0009236">
    <property type="term" value="P:cobalamin biosynthetic process"/>
    <property type="evidence" value="ECO:0007669"/>
    <property type="project" value="UniProtKB-UniRule"/>
</dbReference>
<evidence type="ECO:0000256" key="8">
    <source>
        <dbReference type="ARBA" id="ARBA00022573"/>
    </source>
</evidence>
<comment type="pathway">
    <text evidence="3 19">Cofactor biosynthesis; adenosylcobalamin biosynthesis; adenosylcobalamin from cob(II)yrinate a,c-diamide: step 7/7.</text>
</comment>
<evidence type="ECO:0000256" key="3">
    <source>
        <dbReference type="ARBA" id="ARBA00004663"/>
    </source>
</evidence>
<dbReference type="EC" id="2.7.8.26" evidence="5 19"/>
<dbReference type="AlphaFoldDB" id="A0AAE3D054"/>
<evidence type="ECO:0000256" key="4">
    <source>
        <dbReference type="ARBA" id="ARBA00010561"/>
    </source>
</evidence>
<dbReference type="Proteomes" id="UP001196509">
    <property type="component" value="Unassembled WGS sequence"/>
</dbReference>
<evidence type="ECO:0000256" key="6">
    <source>
        <dbReference type="ARBA" id="ARBA00015850"/>
    </source>
</evidence>
<evidence type="ECO:0000256" key="14">
    <source>
        <dbReference type="ARBA" id="ARBA00025228"/>
    </source>
</evidence>
<comment type="subcellular location">
    <subcellularLocation>
        <location evidence="2 19">Cell membrane</location>
        <topology evidence="2 19">Multi-pass membrane protein</topology>
    </subcellularLocation>
</comment>
<keyword evidence="7 19" id="KW-1003">Cell membrane</keyword>